<organism evidence="2">
    <name type="scientific">Anopheles marajoara</name>
    <dbReference type="NCBI Taxonomy" id="58244"/>
    <lineage>
        <taxon>Eukaryota</taxon>
        <taxon>Metazoa</taxon>
        <taxon>Ecdysozoa</taxon>
        <taxon>Arthropoda</taxon>
        <taxon>Hexapoda</taxon>
        <taxon>Insecta</taxon>
        <taxon>Pterygota</taxon>
        <taxon>Neoptera</taxon>
        <taxon>Endopterygota</taxon>
        <taxon>Diptera</taxon>
        <taxon>Nematocera</taxon>
        <taxon>Culicoidea</taxon>
        <taxon>Culicidae</taxon>
        <taxon>Anophelinae</taxon>
        <taxon>Anopheles</taxon>
    </lineage>
</organism>
<feature type="signal peptide" evidence="1">
    <location>
        <begin position="1"/>
        <end position="24"/>
    </location>
</feature>
<feature type="chain" id="PRO_5014649769" evidence="1">
    <location>
        <begin position="25"/>
        <end position="83"/>
    </location>
</feature>
<evidence type="ECO:0000313" key="2">
    <source>
        <dbReference type="EMBL" id="MBW62493.1"/>
    </source>
</evidence>
<dbReference type="AlphaFoldDB" id="A0A2M4CAZ1"/>
<name>A0A2M4CAZ1_9DIPT</name>
<dbReference type="EMBL" id="GGFJ01013352">
    <property type="protein sequence ID" value="MBW62493.1"/>
    <property type="molecule type" value="Transcribed_RNA"/>
</dbReference>
<accession>A0A2M4CAZ1</accession>
<keyword evidence="1" id="KW-0732">Signal</keyword>
<evidence type="ECO:0000256" key="1">
    <source>
        <dbReference type="SAM" id="SignalP"/>
    </source>
</evidence>
<sequence>MVDFGLFTLHHFSFSLLWWRAVQDSRSSEMKRKLPCPLYGGRRNLWRVPGRVGLRFAEFYGPNSHTITSKRHTGGHFSSGTNE</sequence>
<reference evidence="2" key="1">
    <citation type="submission" date="2018-01" db="EMBL/GenBank/DDBJ databases">
        <title>An insight into the sialome of Amazonian anophelines.</title>
        <authorList>
            <person name="Ribeiro J.M."/>
            <person name="Scarpassa V."/>
            <person name="Calvo E."/>
        </authorList>
    </citation>
    <scope>NUCLEOTIDE SEQUENCE</scope>
    <source>
        <tissue evidence="2">Salivary glands</tissue>
    </source>
</reference>
<proteinExistence type="predicted"/>
<protein>
    <submittedName>
        <fullName evidence="2">Putative secreted protein</fullName>
    </submittedName>
</protein>